<keyword evidence="1" id="KW-0812">Transmembrane</keyword>
<dbReference type="Proteomes" id="UP000092666">
    <property type="component" value="Unassembled WGS sequence"/>
</dbReference>
<organism evidence="2 3">
    <name type="scientific">Kwoniella heveanensis BCC8398</name>
    <dbReference type="NCBI Taxonomy" id="1296120"/>
    <lineage>
        <taxon>Eukaryota</taxon>
        <taxon>Fungi</taxon>
        <taxon>Dikarya</taxon>
        <taxon>Basidiomycota</taxon>
        <taxon>Agaricomycotina</taxon>
        <taxon>Tremellomycetes</taxon>
        <taxon>Tremellales</taxon>
        <taxon>Cryptococcaceae</taxon>
        <taxon>Kwoniella</taxon>
    </lineage>
</organism>
<keyword evidence="1" id="KW-1133">Transmembrane helix</keyword>
<name>A0A1B9H1Z2_9TREE</name>
<evidence type="ECO:0000313" key="2">
    <source>
        <dbReference type="EMBL" id="OCF37285.1"/>
    </source>
</evidence>
<feature type="transmembrane region" description="Helical" evidence="1">
    <location>
        <begin position="6"/>
        <end position="23"/>
    </location>
</feature>
<keyword evidence="3" id="KW-1185">Reference proteome</keyword>
<keyword evidence="1" id="KW-0472">Membrane</keyword>
<reference evidence="2 3" key="1">
    <citation type="submission" date="2013-07" db="EMBL/GenBank/DDBJ databases">
        <title>The Genome Sequence of Cryptococcus heveanensis BCC8398.</title>
        <authorList>
            <consortium name="The Broad Institute Genome Sequencing Platform"/>
            <person name="Cuomo C."/>
            <person name="Litvintseva A."/>
            <person name="Chen Y."/>
            <person name="Heitman J."/>
            <person name="Sun S."/>
            <person name="Springer D."/>
            <person name="Dromer F."/>
            <person name="Young S.K."/>
            <person name="Zeng Q."/>
            <person name="Gargeya S."/>
            <person name="Fitzgerald M."/>
            <person name="Abouelleil A."/>
            <person name="Alvarado L."/>
            <person name="Berlin A.M."/>
            <person name="Chapman S.B."/>
            <person name="Dewar J."/>
            <person name="Goldberg J."/>
            <person name="Griggs A."/>
            <person name="Gujja S."/>
            <person name="Hansen M."/>
            <person name="Howarth C."/>
            <person name="Imamovic A."/>
            <person name="Larimer J."/>
            <person name="McCowan C."/>
            <person name="Murphy C."/>
            <person name="Pearson M."/>
            <person name="Priest M."/>
            <person name="Roberts A."/>
            <person name="Saif S."/>
            <person name="Shea T."/>
            <person name="Sykes S."/>
            <person name="Wortman J."/>
            <person name="Nusbaum C."/>
            <person name="Birren B."/>
        </authorList>
    </citation>
    <scope>NUCLEOTIDE SEQUENCE [LARGE SCALE GENOMIC DNA]</scope>
    <source>
        <strain evidence="2 3">BCC8398</strain>
    </source>
</reference>
<dbReference type="AlphaFoldDB" id="A0A1B9H1Z2"/>
<dbReference type="EMBL" id="KI669493">
    <property type="protein sequence ID" value="OCF37285.1"/>
    <property type="molecule type" value="Genomic_DNA"/>
</dbReference>
<accession>A0A1B9H1Z2</accession>
<gene>
    <name evidence="2" type="ORF">I316_01194</name>
</gene>
<dbReference type="STRING" id="1296120.A0A1B9H1Z2"/>
<evidence type="ECO:0000313" key="3">
    <source>
        <dbReference type="Proteomes" id="UP000092666"/>
    </source>
</evidence>
<reference evidence="3" key="2">
    <citation type="submission" date="2013-12" db="EMBL/GenBank/DDBJ databases">
        <title>Evolution of pathogenesis and genome organization in the Tremellales.</title>
        <authorList>
            <person name="Cuomo C."/>
            <person name="Litvintseva A."/>
            <person name="Heitman J."/>
            <person name="Chen Y."/>
            <person name="Sun S."/>
            <person name="Springer D."/>
            <person name="Dromer F."/>
            <person name="Young S."/>
            <person name="Zeng Q."/>
            <person name="Chapman S."/>
            <person name="Gujja S."/>
            <person name="Saif S."/>
            <person name="Birren B."/>
        </authorList>
    </citation>
    <scope>NUCLEOTIDE SEQUENCE [LARGE SCALE GENOMIC DNA]</scope>
    <source>
        <strain evidence="3">BCC8398</strain>
    </source>
</reference>
<protein>
    <submittedName>
        <fullName evidence="2">Uncharacterized protein</fullName>
    </submittedName>
</protein>
<evidence type="ECO:0000256" key="1">
    <source>
        <dbReference type="SAM" id="Phobius"/>
    </source>
</evidence>
<proteinExistence type="predicted"/>
<sequence length="173" mass="18457">MLSQITFGSFFFVLIISFILYLPRSWTPDSEQRIMVAGGRGNRGVSIGVGVGVPDGQIVGGAQLASGVALMSLLREGGQWDGDDDLRAARSGTGAMGMEQYNLASPDLWKNESGILKKESDVDSERGSHLGPPVALENFTSPIAVPVAASPRPAEIRIHIAQEVHQDRGDQNV</sequence>